<dbReference type="InterPro" id="IPR001137">
    <property type="entry name" value="Glyco_hydro_11"/>
</dbReference>
<dbReference type="InterPro" id="IPR013319">
    <property type="entry name" value="GH11/12"/>
</dbReference>
<evidence type="ECO:0000256" key="2">
    <source>
        <dbReference type="ARBA" id="ARBA00004851"/>
    </source>
</evidence>
<evidence type="ECO:0000256" key="7">
    <source>
        <dbReference type="ARBA" id="ARBA00023295"/>
    </source>
</evidence>
<evidence type="ECO:0000256" key="4">
    <source>
        <dbReference type="ARBA" id="ARBA00022651"/>
    </source>
</evidence>
<dbReference type="PROSITE" id="PS51761">
    <property type="entry name" value="GH11_3"/>
    <property type="match status" value="1"/>
</dbReference>
<dbReference type="PANTHER" id="PTHR46828:SF2">
    <property type="entry name" value="ENDO-1,4-BETA-XYLANASE A-RELATED"/>
    <property type="match status" value="1"/>
</dbReference>
<evidence type="ECO:0000256" key="6">
    <source>
        <dbReference type="ARBA" id="ARBA00023277"/>
    </source>
</evidence>
<proteinExistence type="evidence at transcript level"/>
<reference evidence="12" key="1">
    <citation type="submission" date="2014-05" db="EMBL/GenBank/DDBJ databases">
        <title>Solution hybrid selection capture for the recovery of functional full-length eukaryotic cDNAs from complex environmental samples.</title>
        <authorList>
            <person name="Bragalini C."/>
            <person name="Parisot N."/>
            <person name="Ribiere C."/>
            <person name="Peyretaillade E."/>
            <person name="Vallon L."/>
            <person name="Girlanda M."/>
            <person name="Peyret P."/>
            <person name="Marmeisse R."/>
            <person name="Luis L."/>
            <person name="Prudent E."/>
        </authorList>
    </citation>
    <scope>NUCLEOTIDE SEQUENCE</scope>
</reference>
<accession>A0A0A8LFP6</accession>
<keyword evidence="6 9" id="KW-0119">Carbohydrate metabolism</keyword>
<protein>
    <recommendedName>
        <fullName evidence="3 9">endo-1,4-beta-xylanase</fullName>
        <ecNumber evidence="3 9">3.2.1.8</ecNumber>
    </recommendedName>
</protein>
<evidence type="ECO:0000313" key="12">
    <source>
        <dbReference type="EMBL" id="CDS82535.1"/>
    </source>
</evidence>
<evidence type="ECO:0000256" key="8">
    <source>
        <dbReference type="ARBA" id="ARBA00023326"/>
    </source>
</evidence>
<dbReference type="InterPro" id="IPR033123">
    <property type="entry name" value="GH11_dom"/>
</dbReference>
<dbReference type="GO" id="GO:0031176">
    <property type="term" value="F:endo-1,4-beta-xylanase activity"/>
    <property type="evidence" value="ECO:0007669"/>
    <property type="project" value="UniProtKB-UniRule"/>
</dbReference>
<feature type="domain" description="GH11" evidence="11">
    <location>
        <begin position="28"/>
        <end position="215"/>
    </location>
</feature>
<dbReference type="InterPro" id="IPR013320">
    <property type="entry name" value="ConA-like_dom_sf"/>
</dbReference>
<evidence type="ECO:0000256" key="5">
    <source>
        <dbReference type="ARBA" id="ARBA00022801"/>
    </source>
</evidence>
<organism evidence="12">
    <name type="scientific">uncultured eukaryote</name>
    <dbReference type="NCBI Taxonomy" id="100272"/>
    <lineage>
        <taxon>Eukaryota</taxon>
        <taxon>environmental samples</taxon>
    </lineage>
</organism>
<keyword evidence="5 9" id="KW-0378">Hydrolase</keyword>
<dbReference type="PRINTS" id="PR00911">
    <property type="entry name" value="GLHYDRLASE11"/>
</dbReference>
<comment type="pathway">
    <text evidence="2 9">Glycan degradation; xylan degradation.</text>
</comment>
<dbReference type="Pfam" id="PF00457">
    <property type="entry name" value="Glyco_hydro_11"/>
    <property type="match status" value="1"/>
</dbReference>
<keyword evidence="4 9" id="KW-0858">Xylan degradation</keyword>
<keyword evidence="8 9" id="KW-0624">Polysaccharide degradation</keyword>
<dbReference type="PANTHER" id="PTHR46828">
    <property type="entry name" value="ENDO-1,4-BETA-XYLANASE A-RELATED"/>
    <property type="match status" value="1"/>
</dbReference>
<keyword evidence="10" id="KW-0732">Signal</keyword>
<dbReference type="GO" id="GO:0045493">
    <property type="term" value="P:xylan catabolic process"/>
    <property type="evidence" value="ECO:0007669"/>
    <property type="project" value="UniProtKB-UniRule"/>
</dbReference>
<evidence type="ECO:0000259" key="11">
    <source>
        <dbReference type="PROSITE" id="PS51761"/>
    </source>
</evidence>
<dbReference type="EMBL" id="LK932079">
    <property type="protein sequence ID" value="CDS82535.1"/>
    <property type="molecule type" value="mRNA"/>
</dbReference>
<evidence type="ECO:0000256" key="3">
    <source>
        <dbReference type="ARBA" id="ARBA00012590"/>
    </source>
</evidence>
<dbReference type="Gene3D" id="2.60.120.180">
    <property type="match status" value="1"/>
</dbReference>
<dbReference type="SUPFAM" id="SSF49899">
    <property type="entry name" value="Concanavalin A-like lectins/glucanases"/>
    <property type="match status" value="1"/>
</dbReference>
<feature type="signal peptide" evidence="10">
    <location>
        <begin position="1"/>
        <end position="19"/>
    </location>
</feature>
<evidence type="ECO:0000256" key="9">
    <source>
        <dbReference type="PROSITE-ProRule" id="PRU01097"/>
    </source>
</evidence>
<feature type="active site" description="Nucleophile" evidence="9">
    <location>
        <position position="113"/>
    </location>
</feature>
<feature type="active site" description="Proton donor" evidence="9">
    <location>
        <position position="202"/>
    </location>
</feature>
<evidence type="ECO:0000256" key="1">
    <source>
        <dbReference type="ARBA" id="ARBA00000681"/>
    </source>
</evidence>
<dbReference type="UniPathway" id="UPA00114"/>
<name>A0A0A8LFP6_9EUKA</name>
<evidence type="ECO:0000256" key="10">
    <source>
        <dbReference type="SAM" id="SignalP"/>
    </source>
</evidence>
<feature type="chain" id="PRO_5002039451" description="endo-1,4-beta-xylanase" evidence="10">
    <location>
        <begin position="20"/>
        <end position="216"/>
    </location>
</feature>
<keyword evidence="7 9" id="KW-0326">Glycosidase</keyword>
<dbReference type="AlphaFoldDB" id="A0A0A8LFP6"/>
<gene>
    <name evidence="12" type="primary">GH11</name>
</gene>
<sequence length="216" mass="22994">MVSFTSLFVAATAAIGAFAMPSNTTRRAGTGNSSGTSNGYYYQFWSNGGGTVTYTNGAAGQYSVNWNNVGDFTAGEGWNPGSARNINFNANYNPGGSGGSLAVYGWTTNPLVEYYIQENYPNNVGGTFVGTLTSNGSSYKVYKHQQVNQPSIQSSSSTFWQYISVRQNKRSSGTVTTANHFNAWKNFGLNLGTFNYQILSTESYGGGSGSSTVTVS</sequence>
<comment type="similarity">
    <text evidence="9">Belongs to the glycosyl hydrolase 11 (cellulase G) family.</text>
</comment>
<comment type="catalytic activity">
    <reaction evidence="1 9">
        <text>Endohydrolysis of (1-&gt;4)-beta-D-xylosidic linkages in xylans.</text>
        <dbReference type="EC" id="3.2.1.8"/>
    </reaction>
</comment>
<dbReference type="EC" id="3.2.1.8" evidence="3 9"/>